<feature type="domain" description="TFIIS central" evidence="1">
    <location>
        <begin position="9"/>
        <end position="104"/>
    </location>
</feature>
<reference evidence="2" key="1">
    <citation type="submission" date="2021-06" db="EMBL/GenBank/DDBJ databases">
        <authorList>
            <person name="Kallberg Y."/>
            <person name="Tangrot J."/>
            <person name="Rosling A."/>
        </authorList>
    </citation>
    <scope>NUCLEOTIDE SEQUENCE</scope>
    <source>
        <strain evidence="2">MT106</strain>
    </source>
</reference>
<evidence type="ECO:0000313" key="3">
    <source>
        <dbReference type="Proteomes" id="UP000789831"/>
    </source>
</evidence>
<organism evidence="2 3">
    <name type="scientific">Ambispora gerdemannii</name>
    <dbReference type="NCBI Taxonomy" id="144530"/>
    <lineage>
        <taxon>Eukaryota</taxon>
        <taxon>Fungi</taxon>
        <taxon>Fungi incertae sedis</taxon>
        <taxon>Mucoromycota</taxon>
        <taxon>Glomeromycotina</taxon>
        <taxon>Glomeromycetes</taxon>
        <taxon>Archaeosporales</taxon>
        <taxon>Ambisporaceae</taxon>
        <taxon>Ambispora</taxon>
    </lineage>
</organism>
<dbReference type="Pfam" id="PF07500">
    <property type="entry name" value="TFIIS_M"/>
    <property type="match status" value="1"/>
</dbReference>
<dbReference type="SUPFAM" id="SSF46942">
    <property type="entry name" value="Elongation factor TFIIS domain 2"/>
    <property type="match status" value="1"/>
</dbReference>
<dbReference type="InterPro" id="IPR003618">
    <property type="entry name" value="TFIIS_cen_dom"/>
</dbReference>
<name>A0A9N9FIE0_9GLOM</name>
<dbReference type="AlphaFoldDB" id="A0A9N9FIE0"/>
<comment type="caution">
    <text evidence="2">The sequence shown here is derived from an EMBL/GenBank/DDBJ whole genome shotgun (WGS) entry which is preliminary data.</text>
</comment>
<dbReference type="InterPro" id="IPR036575">
    <property type="entry name" value="TFIIS_cen_dom_sf"/>
</dbReference>
<dbReference type="Proteomes" id="UP000789831">
    <property type="component" value="Unassembled WGS sequence"/>
</dbReference>
<dbReference type="OrthoDB" id="44867at2759"/>
<keyword evidence="3" id="KW-1185">Reference proteome</keyword>
<evidence type="ECO:0000259" key="1">
    <source>
        <dbReference type="Pfam" id="PF07500"/>
    </source>
</evidence>
<accession>A0A9N9FIE0</accession>
<gene>
    <name evidence="2" type="ORF">AGERDE_LOCUS5962</name>
</gene>
<sequence>MHHNICTDTGDEYRDKCIVLLRNALVGHKRPLPTKEQELYMYWKAATIELCVYRQHHEKVDEDYVEEIHRKIIVICDPKTTIRENLVDGSLNPQMLITDTSEKVSTMSSKSSARNIGGGGQASFCILSRAICRN</sequence>
<protein>
    <submittedName>
        <fullName evidence="2">6244_t:CDS:1</fullName>
    </submittedName>
</protein>
<dbReference type="GO" id="GO:0006351">
    <property type="term" value="P:DNA-templated transcription"/>
    <property type="evidence" value="ECO:0007669"/>
    <property type="project" value="InterPro"/>
</dbReference>
<evidence type="ECO:0000313" key="2">
    <source>
        <dbReference type="EMBL" id="CAG8536328.1"/>
    </source>
</evidence>
<dbReference type="Gene3D" id="1.10.472.30">
    <property type="entry name" value="Transcription elongation factor S-II, central domain"/>
    <property type="match status" value="1"/>
</dbReference>
<proteinExistence type="predicted"/>
<dbReference type="EMBL" id="CAJVPL010000870">
    <property type="protein sequence ID" value="CAG8536328.1"/>
    <property type="molecule type" value="Genomic_DNA"/>
</dbReference>